<feature type="non-terminal residue" evidence="1">
    <location>
        <position position="113"/>
    </location>
</feature>
<dbReference type="AlphaFoldDB" id="A0AAV5SIR1"/>
<sequence>IQVFFTFQLTIPIKEGDFGKPMSASHGYHVGPYIGASEKVAPDWRDGGVSMDRGFAVPIAGVSVNTGTGFGFPGAAKILEMWSALDQKAWMAPLASSVSTVKDAATSEHRIYG</sequence>
<keyword evidence="2" id="KW-1185">Reference proteome</keyword>
<proteinExistence type="predicted"/>
<comment type="caution">
    <text evidence="1">The sequence shown here is derived from an EMBL/GenBank/DDBJ whole genome shotgun (WGS) entry which is preliminary data.</text>
</comment>
<gene>
    <name evidence="1" type="ORF">PENTCL1PPCAC_4692</name>
</gene>
<organism evidence="1 2">
    <name type="scientific">Pristionchus entomophagus</name>
    <dbReference type="NCBI Taxonomy" id="358040"/>
    <lineage>
        <taxon>Eukaryota</taxon>
        <taxon>Metazoa</taxon>
        <taxon>Ecdysozoa</taxon>
        <taxon>Nematoda</taxon>
        <taxon>Chromadorea</taxon>
        <taxon>Rhabditida</taxon>
        <taxon>Rhabditina</taxon>
        <taxon>Diplogasteromorpha</taxon>
        <taxon>Diplogasteroidea</taxon>
        <taxon>Neodiplogasteridae</taxon>
        <taxon>Pristionchus</taxon>
    </lineage>
</organism>
<accession>A0AAV5SIR1</accession>
<evidence type="ECO:0000313" key="2">
    <source>
        <dbReference type="Proteomes" id="UP001432027"/>
    </source>
</evidence>
<feature type="non-terminal residue" evidence="1">
    <location>
        <position position="1"/>
    </location>
</feature>
<dbReference type="Proteomes" id="UP001432027">
    <property type="component" value="Unassembled WGS sequence"/>
</dbReference>
<evidence type="ECO:0000313" key="1">
    <source>
        <dbReference type="EMBL" id="GMS82517.1"/>
    </source>
</evidence>
<protein>
    <submittedName>
        <fullName evidence="1">Uncharacterized protein</fullName>
    </submittedName>
</protein>
<name>A0AAV5SIR1_9BILA</name>
<dbReference type="EMBL" id="BTSX01000002">
    <property type="protein sequence ID" value="GMS82517.1"/>
    <property type="molecule type" value="Genomic_DNA"/>
</dbReference>
<reference evidence="1" key="1">
    <citation type="submission" date="2023-10" db="EMBL/GenBank/DDBJ databases">
        <title>Genome assembly of Pristionchus species.</title>
        <authorList>
            <person name="Yoshida K."/>
            <person name="Sommer R.J."/>
        </authorList>
    </citation>
    <scope>NUCLEOTIDE SEQUENCE</scope>
    <source>
        <strain evidence="1">RS0144</strain>
    </source>
</reference>